<dbReference type="RefSeq" id="WP_369454295.1">
    <property type="nucleotide sequence ID" value="NZ_JBGCUO010000001.1"/>
</dbReference>
<proteinExistence type="predicted"/>
<evidence type="ECO:0000313" key="2">
    <source>
        <dbReference type="EMBL" id="MEY1661057.1"/>
    </source>
</evidence>
<protein>
    <submittedName>
        <fullName evidence="2">Uncharacterized protein</fullName>
    </submittedName>
</protein>
<feature type="transmembrane region" description="Helical" evidence="1">
    <location>
        <begin position="6"/>
        <end position="26"/>
    </location>
</feature>
<reference evidence="2 3" key="1">
    <citation type="submission" date="2024-07" db="EMBL/GenBank/DDBJ databases">
        <authorList>
            <person name="Ren Q."/>
        </authorList>
    </citation>
    <scope>NUCLEOTIDE SEQUENCE [LARGE SCALE GENOMIC DNA]</scope>
    <source>
        <strain evidence="2 3">REN37</strain>
    </source>
</reference>
<evidence type="ECO:0000256" key="1">
    <source>
        <dbReference type="SAM" id="Phobius"/>
    </source>
</evidence>
<feature type="transmembrane region" description="Helical" evidence="1">
    <location>
        <begin position="33"/>
        <end position="60"/>
    </location>
</feature>
<keyword evidence="1" id="KW-0812">Transmembrane</keyword>
<sequence length="116" mass="12525">MRPWVWVILAPLFFYPPLVAYFTGYCADTKVGFALAAVSLLGAPLVRPLWLLAWLLWAVVVYRGGWHGRPGGQKWMALAVLAAMVIGGVVLHQRGAAAHQPDQCPVFASSVAAEAP</sequence>
<keyword evidence="3" id="KW-1185">Reference proteome</keyword>
<organism evidence="2 3">
    <name type="scientific">Isoalcanivorax beigongshangi</name>
    <dbReference type="NCBI Taxonomy" id="3238810"/>
    <lineage>
        <taxon>Bacteria</taxon>
        <taxon>Pseudomonadati</taxon>
        <taxon>Pseudomonadota</taxon>
        <taxon>Gammaproteobacteria</taxon>
        <taxon>Oceanospirillales</taxon>
        <taxon>Alcanivoracaceae</taxon>
        <taxon>Isoalcanivorax</taxon>
    </lineage>
</organism>
<accession>A0ABV4AEU3</accession>
<keyword evidence="1" id="KW-1133">Transmembrane helix</keyword>
<dbReference type="Proteomes" id="UP001562065">
    <property type="component" value="Unassembled WGS sequence"/>
</dbReference>
<feature type="transmembrane region" description="Helical" evidence="1">
    <location>
        <begin position="72"/>
        <end position="91"/>
    </location>
</feature>
<keyword evidence="1" id="KW-0472">Membrane</keyword>
<name>A0ABV4AEU3_9GAMM</name>
<dbReference type="EMBL" id="JBGCUO010000001">
    <property type="protein sequence ID" value="MEY1661057.1"/>
    <property type="molecule type" value="Genomic_DNA"/>
</dbReference>
<gene>
    <name evidence="2" type="ORF">AB5I84_02720</name>
</gene>
<comment type="caution">
    <text evidence="2">The sequence shown here is derived from an EMBL/GenBank/DDBJ whole genome shotgun (WGS) entry which is preliminary data.</text>
</comment>
<evidence type="ECO:0000313" key="3">
    <source>
        <dbReference type="Proteomes" id="UP001562065"/>
    </source>
</evidence>